<reference evidence="1 2" key="1">
    <citation type="submission" date="2013-03" db="EMBL/GenBank/DDBJ databases">
        <authorList>
            <person name="Harkins D.M."/>
            <person name="Durkin A.S."/>
            <person name="Brinkac L.M."/>
            <person name="Haft D.H."/>
            <person name="Selengut J.D."/>
            <person name="Sanka R."/>
            <person name="DePew J."/>
            <person name="Purushe J."/>
            <person name="Galloway R.L."/>
            <person name="Vinetz J.M."/>
            <person name="Sutton G.G."/>
            <person name="Nierman W.C."/>
            <person name="Fouts D.E."/>
        </authorList>
    </citation>
    <scope>NUCLEOTIDE SEQUENCE [LARGE SCALE GENOMIC DNA]</scope>
    <source>
        <strain evidence="1 2">Waz Holland</strain>
    </source>
</reference>
<name>N1VZS0_9LEPT</name>
<dbReference type="AlphaFoldDB" id="N1VZS0"/>
<gene>
    <name evidence="1" type="ORF">LEP1GSC199_0840</name>
</gene>
<evidence type="ECO:0000313" key="2">
    <source>
        <dbReference type="Proteomes" id="UP000012227"/>
    </source>
</evidence>
<evidence type="ECO:0000313" key="1">
    <source>
        <dbReference type="EMBL" id="EMY68278.1"/>
    </source>
</evidence>
<organism evidence="1 2">
    <name type="scientific">Leptospira vanthielii serovar Holland str. Waz Holland = ATCC 700522</name>
    <dbReference type="NCBI Taxonomy" id="1218591"/>
    <lineage>
        <taxon>Bacteria</taxon>
        <taxon>Pseudomonadati</taxon>
        <taxon>Spirochaetota</taxon>
        <taxon>Spirochaetia</taxon>
        <taxon>Leptospirales</taxon>
        <taxon>Leptospiraceae</taxon>
        <taxon>Leptospira</taxon>
    </lineage>
</organism>
<protein>
    <submittedName>
        <fullName evidence="1">Uncharacterized protein</fullName>
    </submittedName>
</protein>
<dbReference type="SUPFAM" id="SSF56925">
    <property type="entry name" value="OMPA-like"/>
    <property type="match status" value="1"/>
</dbReference>
<accession>N1VZS0</accession>
<dbReference type="STRING" id="1218591.LEP1GSC199_0840"/>
<dbReference type="Gene3D" id="2.40.160.20">
    <property type="match status" value="1"/>
</dbReference>
<proteinExistence type="predicted"/>
<sequence>MKKASNISYFLSILFILVGFHFSVFSQTVSQTPTPIQKKEIHFGFYEGRFSLQVTGGDTIYTGGSLTNRETSYQNSLKTQSDLGLIQKRLLATANVPNGLPLPESKFNTGRTERVTFEYGLTDHIGITASLSNNTVSGKRLNQFVLSDRTNPNGFSPYLEAVPTNYRFYEDKIYGLGINYHIFSKNRFDPYVGIELGFVNFNTSYRSYNNNSLFLYSSIVSGLGYSARIASGFNYHITPEFGFTVEIHGIKRKLKSDAFPSETFEQVGFQFGVIFNLDNMGNI</sequence>
<dbReference type="InterPro" id="IPR011250">
    <property type="entry name" value="OMP/PagP_B-barrel"/>
</dbReference>
<dbReference type="Proteomes" id="UP000012227">
    <property type="component" value="Unassembled WGS sequence"/>
</dbReference>
<dbReference type="EMBL" id="AOGY02000072">
    <property type="protein sequence ID" value="EMY68278.1"/>
    <property type="molecule type" value="Genomic_DNA"/>
</dbReference>
<dbReference type="RefSeq" id="WP_002989548.1">
    <property type="nucleotide sequence ID" value="NZ_AOGY02000072.1"/>
</dbReference>
<comment type="caution">
    <text evidence="1">The sequence shown here is derived from an EMBL/GenBank/DDBJ whole genome shotgun (WGS) entry which is preliminary data.</text>
</comment>